<dbReference type="Proteomes" id="UP000266895">
    <property type="component" value="Chromosome"/>
</dbReference>
<feature type="region of interest" description="Disordered" evidence="1">
    <location>
        <begin position="294"/>
        <end position="334"/>
    </location>
</feature>
<dbReference type="KEGG" id="ahw:NCTC11636_02480"/>
<feature type="region of interest" description="Disordered" evidence="1">
    <location>
        <begin position="130"/>
        <end position="167"/>
    </location>
</feature>
<feature type="compositionally biased region" description="Low complexity" evidence="1">
    <location>
        <begin position="210"/>
        <end position="222"/>
    </location>
</feature>
<accession>A0A3S4R546</accession>
<dbReference type="InterPro" id="IPR036388">
    <property type="entry name" value="WH-like_DNA-bd_sf"/>
</dbReference>
<evidence type="ECO:0000313" key="3">
    <source>
        <dbReference type="Proteomes" id="UP000266895"/>
    </source>
</evidence>
<gene>
    <name evidence="2" type="ORF">NCTC11636_02480</name>
</gene>
<evidence type="ECO:0000256" key="1">
    <source>
        <dbReference type="SAM" id="MobiDB-lite"/>
    </source>
</evidence>
<dbReference type="Gene3D" id="1.10.10.10">
    <property type="entry name" value="Winged helix-like DNA-binding domain superfamily/Winged helix DNA-binding domain"/>
    <property type="match status" value="1"/>
</dbReference>
<organism evidence="2 3">
    <name type="scientific">Actinomyces howellii</name>
    <dbReference type="NCBI Taxonomy" id="52771"/>
    <lineage>
        <taxon>Bacteria</taxon>
        <taxon>Bacillati</taxon>
        <taxon>Actinomycetota</taxon>
        <taxon>Actinomycetes</taxon>
        <taxon>Actinomycetales</taxon>
        <taxon>Actinomycetaceae</taxon>
        <taxon>Actinomyces</taxon>
    </lineage>
</organism>
<evidence type="ECO:0000313" key="2">
    <source>
        <dbReference type="EMBL" id="VEG30007.1"/>
    </source>
</evidence>
<keyword evidence="3" id="KW-1185">Reference proteome</keyword>
<name>A0A3S4R546_9ACTO</name>
<protein>
    <recommendedName>
        <fullName evidence="4">Helix-turn-helix domain-containing protein</fullName>
    </recommendedName>
</protein>
<feature type="compositionally biased region" description="Basic and acidic residues" evidence="1">
    <location>
        <begin position="306"/>
        <end position="333"/>
    </location>
</feature>
<dbReference type="EMBL" id="LR134350">
    <property type="protein sequence ID" value="VEG30007.1"/>
    <property type="molecule type" value="Genomic_DNA"/>
</dbReference>
<feature type="region of interest" description="Disordered" evidence="1">
    <location>
        <begin position="195"/>
        <end position="223"/>
    </location>
</feature>
<dbReference type="AlphaFoldDB" id="A0A3S4R546"/>
<proteinExistence type="predicted"/>
<dbReference type="OrthoDB" id="3731942at2"/>
<sequence>MSVVASAWAWSVRGAGPMPKLVLAALADQADDDGWCWPSQATVAERCEMGERTVRRHIATLRDLGLLTPVARSSTWGRRSNGYQLHIGAQVDESLESRQPAKLAGCGEPVDNSPVDNLPEEEVFVENPATGQSGLLRNRPDWPVAQPANGGRPQEANGGRPQEANGGRLHSIQNHQLNHQTRPDQEVTSPAWLETETDSVGSGPGGVGPSSGEPAAAAPSASTETRRLIATCLPEHLRALDAAGARTVAGMLGQRLAAGWRPADIRSVMDQPLPDRVGRLSSLVAHRLRANVDPALAPRPQSVDQDAAHEERARRSEELAGTSRRGEGTDDRWAWAQVRGEMPGASRLEQAMAVIELVGQREAREGVAS</sequence>
<evidence type="ECO:0008006" key="4">
    <source>
        <dbReference type="Google" id="ProtNLM"/>
    </source>
</evidence>
<dbReference type="Pfam" id="PF13730">
    <property type="entry name" value="HTH_36"/>
    <property type="match status" value="1"/>
</dbReference>
<reference evidence="2 3" key="1">
    <citation type="submission" date="2018-12" db="EMBL/GenBank/DDBJ databases">
        <authorList>
            <consortium name="Pathogen Informatics"/>
        </authorList>
    </citation>
    <scope>NUCLEOTIDE SEQUENCE [LARGE SCALE GENOMIC DNA]</scope>
    <source>
        <strain evidence="2 3">NCTC11636</strain>
    </source>
</reference>